<evidence type="ECO:0000313" key="3">
    <source>
        <dbReference type="Proteomes" id="UP000216188"/>
    </source>
</evidence>
<comment type="caution">
    <text evidence="2">The sequence shown here is derived from an EMBL/GenBank/DDBJ whole genome shotgun (WGS) entry which is preliminary data.</text>
</comment>
<name>A0A256GMF3_9HYPH</name>
<accession>A0A256GMF3</accession>
<dbReference type="EMBL" id="NNRM01000017">
    <property type="protein sequence ID" value="OYR27771.1"/>
    <property type="molecule type" value="Genomic_DNA"/>
</dbReference>
<evidence type="ECO:0000256" key="1">
    <source>
        <dbReference type="SAM" id="MobiDB-lite"/>
    </source>
</evidence>
<feature type="region of interest" description="Disordered" evidence="1">
    <location>
        <begin position="17"/>
        <end position="38"/>
    </location>
</feature>
<proteinExistence type="predicted"/>
<protein>
    <submittedName>
        <fullName evidence="2">Uncharacterized protein</fullName>
    </submittedName>
</protein>
<dbReference type="AlphaFoldDB" id="A0A256GMF3"/>
<reference evidence="2 3" key="1">
    <citation type="submission" date="2017-07" db="EMBL/GenBank/DDBJ databases">
        <title>Phylogenetic study on the rhizospheric bacterium Ochrobactrum sp. A44.</title>
        <authorList>
            <person name="Krzyzanowska D.M."/>
            <person name="Ossowicki A."/>
            <person name="Rajewska M."/>
            <person name="Maciag T."/>
            <person name="Kaczynski Z."/>
            <person name="Czerwicka M."/>
            <person name="Jafra S."/>
        </authorList>
    </citation>
    <scope>NUCLEOTIDE SEQUENCE [LARGE SCALE GENOMIC DNA]</scope>
    <source>
        <strain evidence="2 3">CCUG 30717</strain>
    </source>
</reference>
<sequence>MTGVCVGRFLPVQAKDGRPIHPRNMSGFQHCGDARELE</sequence>
<gene>
    <name evidence="2" type="ORF">CEV34_1460</name>
</gene>
<evidence type="ECO:0000313" key="2">
    <source>
        <dbReference type="EMBL" id="OYR27771.1"/>
    </source>
</evidence>
<dbReference type="Proteomes" id="UP000216188">
    <property type="component" value="Unassembled WGS sequence"/>
</dbReference>
<organism evidence="2 3">
    <name type="scientific">Brucella pseudogrignonensis</name>
    <dbReference type="NCBI Taxonomy" id="419475"/>
    <lineage>
        <taxon>Bacteria</taxon>
        <taxon>Pseudomonadati</taxon>
        <taxon>Pseudomonadota</taxon>
        <taxon>Alphaproteobacteria</taxon>
        <taxon>Hyphomicrobiales</taxon>
        <taxon>Brucellaceae</taxon>
        <taxon>Brucella/Ochrobactrum group</taxon>
        <taxon>Brucella</taxon>
    </lineage>
</organism>
<keyword evidence="3" id="KW-1185">Reference proteome</keyword>